<dbReference type="HOGENOM" id="CLU_663545_0_0_4"/>
<dbReference type="eggNOG" id="ENOG502ZH8Q">
    <property type="taxonomic scope" value="Bacteria"/>
</dbReference>
<proteinExistence type="predicted"/>
<dbReference type="OrthoDB" id="7284833at2"/>
<protein>
    <submittedName>
        <fullName evidence="1">Uncharacterized protein</fullName>
    </submittedName>
</protein>
<dbReference type="AlphaFoldDB" id="W0V2L8"/>
<dbReference type="PATRIC" id="fig|1349767.4.peg.2673"/>
<organism evidence="1 2">
    <name type="scientific">Janthinobacterium agaricidamnosum NBRC 102515 = DSM 9628</name>
    <dbReference type="NCBI Taxonomy" id="1349767"/>
    <lineage>
        <taxon>Bacteria</taxon>
        <taxon>Pseudomonadati</taxon>
        <taxon>Pseudomonadota</taxon>
        <taxon>Betaproteobacteria</taxon>
        <taxon>Burkholderiales</taxon>
        <taxon>Oxalobacteraceae</taxon>
        <taxon>Janthinobacterium</taxon>
    </lineage>
</organism>
<dbReference type="STRING" id="1349767.GJA_937"/>
<dbReference type="EMBL" id="HG322949">
    <property type="protein sequence ID" value="CDG81593.1"/>
    <property type="molecule type" value="Genomic_DNA"/>
</dbReference>
<name>W0V2L8_9BURK</name>
<reference evidence="1 2" key="1">
    <citation type="journal article" date="2015" name="Genome Announc.">
        <title>Genome Sequence of Mushroom Soft-Rot Pathogen Janthinobacterium agaricidamnosum.</title>
        <authorList>
            <person name="Graupner K."/>
            <person name="Lackner G."/>
            <person name="Hertweck C."/>
        </authorList>
    </citation>
    <scope>NUCLEOTIDE SEQUENCE [LARGE SCALE GENOMIC DNA]</scope>
    <source>
        <strain evidence="2">NBRC 102515 / DSM 9628</strain>
    </source>
</reference>
<evidence type="ECO:0000313" key="2">
    <source>
        <dbReference type="Proteomes" id="UP000027604"/>
    </source>
</evidence>
<dbReference type="RefSeq" id="WP_038489177.1">
    <property type="nucleotide sequence ID" value="NZ_BCTH01000030.1"/>
</dbReference>
<keyword evidence="2" id="KW-1185">Reference proteome</keyword>
<dbReference type="SUPFAM" id="SSF53756">
    <property type="entry name" value="UDP-Glycosyltransferase/glycogen phosphorylase"/>
    <property type="match status" value="1"/>
</dbReference>
<sequence>MMSILSGFFKKLAPPDIYDAVYSFATEEMNTLNLPAAVLQKKGMSIRLASYFFWLLKDLRRPRGAPARLVNAELKNKVVFFYSSINEKRALEDLGRCVTNGITISGQIAEPNKINFLIPNLLGLMYAPWIFFQYLTASGHRKKSFSFALDQYMFSCGYIVYLRFVLARNRPALVVVSNDHSMLSRAFALACRELQVPVAYVQHASVSDKFPKLMFDYAFLDGVDALEKYQKKGLGDCVIFLAGISKLDQTLRQLSHPALLRNCIAICPNDLDEVDPVMAAAQYILGKVGSAYTVCVRPHPGDTRRFEEWRQKSMQIGVSYSAPEIERSTDLIIKSAIVVAADSNILLEAALLKATPICMPFKGKILDHYGFIRRGVVFYADNPVDLVNALDGAMQRTDFYTASKYFSHSVGTGSEGRSAELMGAALTALAEKRPVSSTWHTYAKNVFEVT</sequence>
<dbReference type="Proteomes" id="UP000027604">
    <property type="component" value="Chromosome I"/>
</dbReference>
<evidence type="ECO:0000313" key="1">
    <source>
        <dbReference type="EMBL" id="CDG81593.1"/>
    </source>
</evidence>
<gene>
    <name evidence="1" type="ORF">GJA_937</name>
</gene>
<dbReference type="KEGG" id="jag:GJA_937"/>
<accession>W0V2L8</accession>